<dbReference type="InterPro" id="IPR058240">
    <property type="entry name" value="rSAM_sf"/>
</dbReference>
<dbReference type="GO" id="GO:1904047">
    <property type="term" value="F:S-adenosyl-L-methionine binding"/>
    <property type="evidence" value="ECO:0007669"/>
    <property type="project" value="UniProtKB-UniRule"/>
</dbReference>
<keyword evidence="6 12" id="KW-0408">Iron</keyword>
<dbReference type="SFLD" id="SFLDG01067">
    <property type="entry name" value="SPASM/twitch_domain_containing"/>
    <property type="match status" value="1"/>
</dbReference>
<dbReference type="PANTHER" id="PTHR22960">
    <property type="entry name" value="MOLYBDOPTERIN COFACTOR SYNTHESIS PROTEIN A"/>
    <property type="match status" value="1"/>
</dbReference>
<evidence type="ECO:0000259" key="13">
    <source>
        <dbReference type="PROSITE" id="PS51918"/>
    </source>
</evidence>
<comment type="function">
    <text evidence="12">Catalyzes the cyclization of GTP to (8S)-3',8-cyclo-7,8-dihydroguanosine 5'-triphosphate.</text>
</comment>
<feature type="binding site" evidence="12">
    <location>
        <position position="269"/>
    </location>
    <ligand>
        <name>[4Fe-4S] cluster</name>
        <dbReference type="ChEBI" id="CHEBI:49883"/>
        <label>2</label>
        <note>4Fe-4S-substrate</note>
    </ligand>
</feature>
<comment type="similarity">
    <text evidence="12">Belongs to the radical SAM superfamily. MoaA family.</text>
</comment>
<feature type="domain" description="Radical SAM core" evidence="13">
    <location>
        <begin position="18"/>
        <end position="241"/>
    </location>
</feature>
<dbReference type="GO" id="GO:0051539">
    <property type="term" value="F:4 iron, 4 sulfur cluster binding"/>
    <property type="evidence" value="ECO:0007669"/>
    <property type="project" value="UniProtKB-UniRule"/>
</dbReference>
<dbReference type="PROSITE" id="PS01305">
    <property type="entry name" value="MOAA_NIFB_PQQE"/>
    <property type="match status" value="1"/>
</dbReference>
<evidence type="ECO:0000256" key="12">
    <source>
        <dbReference type="HAMAP-Rule" id="MF_01225"/>
    </source>
</evidence>
<keyword evidence="5 12" id="KW-0547">Nucleotide-binding</keyword>
<dbReference type="SFLD" id="SFLDG01386">
    <property type="entry name" value="main_SPASM_domain-containing"/>
    <property type="match status" value="1"/>
</dbReference>
<feature type="binding site" evidence="12">
    <location>
        <position position="168"/>
    </location>
    <ligand>
        <name>GTP</name>
        <dbReference type="ChEBI" id="CHEBI:37565"/>
    </ligand>
</feature>
<feature type="binding site" evidence="12">
    <location>
        <position position="80"/>
    </location>
    <ligand>
        <name>S-adenosyl-L-methionine</name>
        <dbReference type="ChEBI" id="CHEBI:59789"/>
    </ligand>
</feature>
<feature type="binding site" evidence="12">
    <location>
        <begin position="271"/>
        <end position="273"/>
    </location>
    <ligand>
        <name>GTP</name>
        <dbReference type="ChEBI" id="CHEBI:37565"/>
    </ligand>
</feature>
<feature type="binding site" evidence="12">
    <location>
        <position position="266"/>
    </location>
    <ligand>
        <name>[4Fe-4S] cluster</name>
        <dbReference type="ChEBI" id="CHEBI:49883"/>
        <label>2</label>
        <note>4Fe-4S-substrate</note>
    </ligand>
</feature>
<evidence type="ECO:0000256" key="4">
    <source>
        <dbReference type="ARBA" id="ARBA00022723"/>
    </source>
</evidence>
<dbReference type="GO" id="GO:0046872">
    <property type="term" value="F:metal ion binding"/>
    <property type="evidence" value="ECO:0007669"/>
    <property type="project" value="UniProtKB-KW"/>
</dbReference>
<keyword evidence="10 12" id="KW-0456">Lyase</keyword>
<dbReference type="Pfam" id="PF06463">
    <property type="entry name" value="Mob_synth_C"/>
    <property type="match status" value="1"/>
</dbReference>
<dbReference type="SUPFAM" id="SSF102114">
    <property type="entry name" value="Radical SAM enzymes"/>
    <property type="match status" value="1"/>
</dbReference>
<dbReference type="InterPro" id="IPR000385">
    <property type="entry name" value="MoaA_NifB_PqqE_Fe-S-bd_CS"/>
</dbReference>
<evidence type="ECO:0000256" key="6">
    <source>
        <dbReference type="ARBA" id="ARBA00023004"/>
    </source>
</evidence>
<keyword evidence="15" id="KW-1185">Reference proteome</keyword>
<dbReference type="InterPro" id="IPR013785">
    <property type="entry name" value="Aldolase_TIM"/>
</dbReference>
<feature type="binding site" evidence="12">
    <location>
        <position position="27"/>
    </location>
    <ligand>
        <name>GTP</name>
        <dbReference type="ChEBI" id="CHEBI:37565"/>
    </ligand>
</feature>
<dbReference type="Pfam" id="PF04055">
    <property type="entry name" value="Radical_SAM"/>
    <property type="match status" value="1"/>
</dbReference>
<evidence type="ECO:0000256" key="10">
    <source>
        <dbReference type="ARBA" id="ARBA00023239"/>
    </source>
</evidence>
<feature type="binding site" evidence="12">
    <location>
        <position position="202"/>
    </location>
    <ligand>
        <name>S-adenosyl-L-methionine</name>
        <dbReference type="ChEBI" id="CHEBI:59789"/>
    </ligand>
</feature>
<dbReference type="GO" id="GO:0061799">
    <property type="term" value="F:cyclic pyranopterin monophosphate synthase activity"/>
    <property type="evidence" value="ECO:0007669"/>
    <property type="project" value="TreeGrafter"/>
</dbReference>
<feature type="binding site" evidence="12">
    <location>
        <position position="76"/>
    </location>
    <ligand>
        <name>GTP</name>
        <dbReference type="ChEBI" id="CHEBI:37565"/>
    </ligand>
</feature>
<reference evidence="14 15" key="1">
    <citation type="submission" date="2016-10" db="EMBL/GenBank/DDBJ databases">
        <authorList>
            <person name="Varghese N."/>
            <person name="Submissions S."/>
        </authorList>
    </citation>
    <scope>NUCLEOTIDE SEQUENCE [LARGE SCALE GENOMIC DNA]</scope>
    <source>
        <strain evidence="14 15">DSM 16733</strain>
    </source>
</reference>
<evidence type="ECO:0000256" key="8">
    <source>
        <dbReference type="ARBA" id="ARBA00023134"/>
    </source>
</evidence>
<feature type="binding site" evidence="12">
    <location>
        <position position="40"/>
    </location>
    <ligand>
        <name>S-adenosyl-L-methionine</name>
        <dbReference type="ChEBI" id="CHEBI:59789"/>
    </ligand>
</feature>
<dbReference type="InterPro" id="IPR040064">
    <property type="entry name" value="MoaA-like"/>
</dbReference>
<feature type="binding site" evidence="12">
    <location>
        <position position="107"/>
    </location>
    <ligand>
        <name>GTP</name>
        <dbReference type="ChEBI" id="CHEBI:37565"/>
    </ligand>
</feature>
<dbReference type="AlphaFoldDB" id="A0AAX2DCR6"/>
<feature type="binding site" evidence="12">
    <location>
        <position position="283"/>
    </location>
    <ligand>
        <name>[4Fe-4S] cluster</name>
        <dbReference type="ChEBI" id="CHEBI:49883"/>
        <label>2</label>
        <note>4Fe-4S-substrate</note>
    </ligand>
</feature>
<feature type="binding site" evidence="12">
    <location>
        <position position="38"/>
    </location>
    <ligand>
        <name>[4Fe-4S] cluster</name>
        <dbReference type="ChEBI" id="CHEBI:49883"/>
        <label>1</label>
        <note>4Fe-4S-S-AdoMet</note>
    </ligand>
</feature>
<evidence type="ECO:0000256" key="9">
    <source>
        <dbReference type="ARBA" id="ARBA00023150"/>
    </source>
</evidence>
<evidence type="ECO:0000256" key="1">
    <source>
        <dbReference type="ARBA" id="ARBA00012167"/>
    </source>
</evidence>
<keyword evidence="4 12" id="KW-0479">Metal-binding</keyword>
<dbReference type="GO" id="GO:0006777">
    <property type="term" value="P:Mo-molybdopterin cofactor biosynthetic process"/>
    <property type="evidence" value="ECO:0007669"/>
    <property type="project" value="UniProtKB-UniRule"/>
</dbReference>
<organism evidence="14 15">
    <name type="scientific">Pseudomonas mediterranea</name>
    <dbReference type="NCBI Taxonomy" id="183795"/>
    <lineage>
        <taxon>Bacteria</taxon>
        <taxon>Pseudomonadati</taxon>
        <taxon>Pseudomonadota</taxon>
        <taxon>Gammaproteobacteria</taxon>
        <taxon>Pseudomonadales</taxon>
        <taxon>Pseudomonadaceae</taxon>
        <taxon>Pseudomonas</taxon>
    </lineage>
</organism>
<evidence type="ECO:0000313" key="14">
    <source>
        <dbReference type="EMBL" id="SDU55388.1"/>
    </source>
</evidence>
<dbReference type="PANTHER" id="PTHR22960:SF0">
    <property type="entry name" value="MOLYBDENUM COFACTOR BIOSYNTHESIS PROTEIN 1"/>
    <property type="match status" value="1"/>
</dbReference>
<evidence type="ECO:0000256" key="7">
    <source>
        <dbReference type="ARBA" id="ARBA00023014"/>
    </source>
</evidence>
<evidence type="ECO:0000313" key="15">
    <source>
        <dbReference type="Proteomes" id="UP000183772"/>
    </source>
</evidence>
<keyword evidence="8 12" id="KW-0342">GTP-binding</keyword>
<comment type="catalytic activity">
    <reaction evidence="11 12">
        <text>GTP + AH2 + S-adenosyl-L-methionine = (8S)-3',8-cyclo-7,8-dihydroguanosine 5'-triphosphate + 5'-deoxyadenosine + L-methionine + A + H(+)</text>
        <dbReference type="Rhea" id="RHEA:49576"/>
        <dbReference type="ChEBI" id="CHEBI:13193"/>
        <dbReference type="ChEBI" id="CHEBI:15378"/>
        <dbReference type="ChEBI" id="CHEBI:17319"/>
        <dbReference type="ChEBI" id="CHEBI:17499"/>
        <dbReference type="ChEBI" id="CHEBI:37565"/>
        <dbReference type="ChEBI" id="CHEBI:57844"/>
        <dbReference type="ChEBI" id="CHEBI:59789"/>
        <dbReference type="ChEBI" id="CHEBI:131766"/>
        <dbReference type="EC" id="4.1.99.22"/>
    </reaction>
</comment>
<dbReference type="GO" id="GO:0061798">
    <property type="term" value="F:GTP 3',8'-cyclase activity"/>
    <property type="evidence" value="ECO:0007669"/>
    <property type="project" value="UniProtKB-UniRule"/>
</dbReference>
<dbReference type="CDD" id="cd21117">
    <property type="entry name" value="Twitch_MoaA"/>
    <property type="match status" value="1"/>
</dbReference>
<keyword evidence="7 12" id="KW-0411">Iron-sulfur</keyword>
<keyword evidence="2 12" id="KW-0004">4Fe-4S</keyword>
<evidence type="ECO:0000256" key="5">
    <source>
        <dbReference type="ARBA" id="ARBA00022741"/>
    </source>
</evidence>
<dbReference type="InterPro" id="IPR013483">
    <property type="entry name" value="MoaA"/>
</dbReference>
<dbReference type="InterPro" id="IPR007197">
    <property type="entry name" value="rSAM"/>
</dbReference>
<gene>
    <name evidence="12" type="primary">moaA</name>
    <name evidence="14" type="ORF">SAMN05216476_3095</name>
</gene>
<dbReference type="Gene3D" id="3.20.20.70">
    <property type="entry name" value="Aldolase class I"/>
    <property type="match status" value="1"/>
</dbReference>
<dbReference type="InterPro" id="IPR050105">
    <property type="entry name" value="MoCo_biosynth_MoaA/MoaC"/>
</dbReference>
<name>A0AAX2DCR6_9PSED</name>
<protein>
    <recommendedName>
        <fullName evidence="1 12">GTP 3',8-cyclase</fullName>
        <ecNumber evidence="1 12">4.1.99.22</ecNumber>
    </recommendedName>
    <alternativeName>
        <fullName evidence="12">Molybdenum cofactor biosynthesis protein A</fullName>
    </alternativeName>
</protein>
<comment type="pathway">
    <text evidence="12">Cofactor biosynthesis; molybdopterin biosynthesis.</text>
</comment>
<keyword evidence="9 12" id="KW-0501">Molybdenum cofactor biosynthesis</keyword>
<comment type="cofactor">
    <cofactor evidence="12">
        <name>[4Fe-4S] cluster</name>
        <dbReference type="ChEBI" id="CHEBI:49883"/>
    </cofactor>
    <text evidence="12">Binds 2 [4Fe-4S] clusters. Binds 1 [4Fe-4S] cluster coordinated with 3 cysteines and an exchangeable S-adenosyl-L-methionine and 1 [4Fe-4S] cluster coordinated with 3 cysteines and the GTP-derived substrate.</text>
</comment>
<keyword evidence="3 12" id="KW-0949">S-adenosyl-L-methionine</keyword>
<evidence type="ECO:0000256" key="2">
    <source>
        <dbReference type="ARBA" id="ARBA00022485"/>
    </source>
</evidence>
<proteinExistence type="inferred from homology"/>
<comment type="subunit">
    <text evidence="12">Monomer and homodimer.</text>
</comment>
<dbReference type="InterPro" id="IPR006638">
    <property type="entry name" value="Elp3/MiaA/NifB-like_rSAM"/>
</dbReference>
<feature type="binding site" evidence="12">
    <location>
        <position position="41"/>
    </location>
    <ligand>
        <name>[4Fe-4S] cluster</name>
        <dbReference type="ChEBI" id="CHEBI:49883"/>
        <label>1</label>
        <note>4Fe-4S-S-AdoMet</note>
    </ligand>
</feature>
<dbReference type="NCBIfam" id="TIGR02666">
    <property type="entry name" value="moaA"/>
    <property type="match status" value="1"/>
</dbReference>
<dbReference type="GO" id="GO:0005525">
    <property type="term" value="F:GTP binding"/>
    <property type="evidence" value="ECO:0007669"/>
    <property type="project" value="UniProtKB-UniRule"/>
</dbReference>
<dbReference type="CDD" id="cd01335">
    <property type="entry name" value="Radical_SAM"/>
    <property type="match status" value="1"/>
</dbReference>
<dbReference type="SFLD" id="SFLDG01383">
    <property type="entry name" value="cyclic_pyranopterin_phosphate"/>
    <property type="match status" value="1"/>
</dbReference>
<feature type="binding site" evidence="12">
    <location>
        <position position="34"/>
    </location>
    <ligand>
        <name>[4Fe-4S] cluster</name>
        <dbReference type="ChEBI" id="CHEBI:49883"/>
        <label>1</label>
        <note>4Fe-4S-S-AdoMet</note>
    </ligand>
</feature>
<sequence length="340" mass="37914">MSIDSNRGAFMNAVLQDGFGRQIDYLRMSVTDRCDFRCVYCMAKNMTFLPRQQVLTLEELQRLARLFVGLGVKKIRLTGGEPLIRPGIVGLCRDIAALPGLRELVMTSNGSQLGRLARPLVDAGVKRMNISLDSLDGERFRAITRNGSLDQVLAGIEAAKTAGFERIKLNCVVMKGRNFDEVPALVQYAIEQRIDISFIEEMPLGEVGRSRGESFCSSDEVRAVIARHHRLLDSAENSGGPARYVRLERHPGTRIGFISPNTHNFCASCNRVRMTVEGRLLLCLGQENSLDLRGLLRRYPLEDRPVIQAVQQALRGKPLRHDFDPGGEVQIVRFMNMSGG</sequence>
<dbReference type="PROSITE" id="PS51918">
    <property type="entry name" value="RADICAL_SAM"/>
    <property type="match status" value="1"/>
</dbReference>
<feature type="binding site" evidence="12">
    <location>
        <position position="131"/>
    </location>
    <ligand>
        <name>S-adenosyl-L-methionine</name>
        <dbReference type="ChEBI" id="CHEBI:59789"/>
    </ligand>
</feature>
<dbReference type="Proteomes" id="UP000183772">
    <property type="component" value="Chromosome I"/>
</dbReference>
<accession>A0AAX2DCR6</accession>
<dbReference type="EC" id="4.1.99.22" evidence="1 12"/>
<evidence type="ECO:0000256" key="11">
    <source>
        <dbReference type="ARBA" id="ARBA00048697"/>
    </source>
</evidence>
<dbReference type="InterPro" id="IPR010505">
    <property type="entry name" value="MoaA_twitch"/>
</dbReference>
<dbReference type="EMBL" id="LT629790">
    <property type="protein sequence ID" value="SDU55388.1"/>
    <property type="molecule type" value="Genomic_DNA"/>
</dbReference>
<dbReference type="SFLD" id="SFLDS00029">
    <property type="entry name" value="Radical_SAM"/>
    <property type="match status" value="1"/>
</dbReference>
<dbReference type="HAMAP" id="MF_01225_B">
    <property type="entry name" value="MoaA_B"/>
    <property type="match status" value="1"/>
</dbReference>
<evidence type="ECO:0000256" key="3">
    <source>
        <dbReference type="ARBA" id="ARBA00022691"/>
    </source>
</evidence>
<dbReference type="SMART" id="SM00729">
    <property type="entry name" value="Elp3"/>
    <property type="match status" value="1"/>
</dbReference>